<sequence length="59" mass="6454">MSCFWVVVDHSDVARAKQAVSETLPALSSEGEPLAWLAERARCNTTLAMDRVGQYSDAL</sequence>
<dbReference type="AlphaFoldDB" id="A0A1S8AAG5"/>
<evidence type="ECO:0000313" key="1">
    <source>
        <dbReference type="EMBL" id="GAW27071.1"/>
    </source>
</evidence>
<evidence type="ECO:0000313" key="2">
    <source>
        <dbReference type="Proteomes" id="UP000054516"/>
    </source>
</evidence>
<reference evidence="1" key="1">
    <citation type="submission" date="2016-03" db="EMBL/GenBank/DDBJ databases">
        <title>Draft genome sequence of Rosellinia necatrix.</title>
        <authorList>
            <person name="Kanematsu S."/>
        </authorList>
    </citation>
    <scope>NUCLEOTIDE SEQUENCE [LARGE SCALE GENOMIC DNA]</scope>
    <source>
        <strain evidence="1">W97</strain>
    </source>
</reference>
<gene>
    <name evidence="1" type="ORF">SAMD00023353_6700130</name>
</gene>
<organism evidence="1">
    <name type="scientific">Rosellinia necatrix</name>
    <name type="common">White root-rot fungus</name>
    <dbReference type="NCBI Taxonomy" id="77044"/>
    <lineage>
        <taxon>Eukaryota</taxon>
        <taxon>Fungi</taxon>
        <taxon>Dikarya</taxon>
        <taxon>Ascomycota</taxon>
        <taxon>Pezizomycotina</taxon>
        <taxon>Sordariomycetes</taxon>
        <taxon>Xylariomycetidae</taxon>
        <taxon>Xylariales</taxon>
        <taxon>Xylariaceae</taxon>
        <taxon>Rosellinia</taxon>
    </lineage>
</organism>
<protein>
    <submittedName>
        <fullName evidence="1">Uncharacterized protein</fullName>
    </submittedName>
</protein>
<dbReference type="Proteomes" id="UP000054516">
    <property type="component" value="Unassembled WGS sequence"/>
</dbReference>
<name>A0A1S8AAG5_ROSNE</name>
<proteinExistence type="predicted"/>
<accession>A0A1S8AAG5</accession>
<keyword evidence="2" id="KW-1185">Reference proteome</keyword>
<dbReference type="EMBL" id="DF977512">
    <property type="protein sequence ID" value="GAW27071.1"/>
    <property type="molecule type" value="Genomic_DNA"/>
</dbReference>